<keyword evidence="3" id="KW-0732">Signal</keyword>
<dbReference type="GO" id="GO:0005615">
    <property type="term" value="C:extracellular space"/>
    <property type="evidence" value="ECO:0007669"/>
    <property type="project" value="TreeGrafter"/>
</dbReference>
<sequence>MFIKVLVFVSLVAFASAGISHVSMSQGGGGGGHHGHHIIEFYTFPHYEYKYSVHDPHHHDIHEQHEKRYGDKVTGEYSLHEPDGTIRVVKYEADHKNGFNAHVERKGHAVHPHIEHHHHHHDD</sequence>
<dbReference type="Proteomes" id="UP001152799">
    <property type="component" value="Chromosome 7"/>
</dbReference>
<dbReference type="Pfam" id="PF00379">
    <property type="entry name" value="Chitin_bind_4"/>
    <property type="match status" value="1"/>
</dbReference>
<keyword evidence="1 2" id="KW-0193">Cuticle</keyword>
<evidence type="ECO:0000313" key="4">
    <source>
        <dbReference type="EMBL" id="CAG9771837.1"/>
    </source>
</evidence>
<feature type="chain" id="PRO_5040422744" evidence="3">
    <location>
        <begin position="18"/>
        <end position="123"/>
    </location>
</feature>
<dbReference type="GO" id="GO:0031012">
    <property type="term" value="C:extracellular matrix"/>
    <property type="evidence" value="ECO:0007669"/>
    <property type="project" value="TreeGrafter"/>
</dbReference>
<dbReference type="InterPro" id="IPR031311">
    <property type="entry name" value="CHIT_BIND_RR_consensus"/>
</dbReference>
<organism evidence="4 5">
    <name type="scientific">Ceutorhynchus assimilis</name>
    <name type="common">cabbage seed weevil</name>
    <dbReference type="NCBI Taxonomy" id="467358"/>
    <lineage>
        <taxon>Eukaryota</taxon>
        <taxon>Metazoa</taxon>
        <taxon>Ecdysozoa</taxon>
        <taxon>Arthropoda</taxon>
        <taxon>Hexapoda</taxon>
        <taxon>Insecta</taxon>
        <taxon>Pterygota</taxon>
        <taxon>Neoptera</taxon>
        <taxon>Endopterygota</taxon>
        <taxon>Coleoptera</taxon>
        <taxon>Polyphaga</taxon>
        <taxon>Cucujiformia</taxon>
        <taxon>Curculionidae</taxon>
        <taxon>Ceutorhynchinae</taxon>
        <taxon>Ceutorhynchus</taxon>
    </lineage>
</organism>
<dbReference type="InterPro" id="IPR000618">
    <property type="entry name" value="Insect_cuticle"/>
</dbReference>
<reference evidence="4" key="1">
    <citation type="submission" date="2022-01" db="EMBL/GenBank/DDBJ databases">
        <authorList>
            <person name="King R."/>
        </authorList>
    </citation>
    <scope>NUCLEOTIDE SEQUENCE</scope>
</reference>
<dbReference type="OrthoDB" id="6630425at2759"/>
<dbReference type="PANTHER" id="PTHR12236:SF75">
    <property type="entry name" value="CUTICULAR PROTEIN 62BB, ISOFORM A"/>
    <property type="match status" value="1"/>
</dbReference>
<accession>A0A9N9MW27</accession>
<dbReference type="InterPro" id="IPR051217">
    <property type="entry name" value="Insect_Cuticle_Struc_Prot"/>
</dbReference>
<feature type="signal peptide" evidence="3">
    <location>
        <begin position="1"/>
        <end position="17"/>
    </location>
</feature>
<keyword evidence="5" id="KW-1185">Reference proteome</keyword>
<evidence type="ECO:0000256" key="2">
    <source>
        <dbReference type="PROSITE-ProRule" id="PRU00497"/>
    </source>
</evidence>
<dbReference type="PRINTS" id="PR00947">
    <property type="entry name" value="CUTICLE"/>
</dbReference>
<protein>
    <submittedName>
        <fullName evidence="4">Uncharacterized protein</fullName>
    </submittedName>
</protein>
<dbReference type="EMBL" id="OU892283">
    <property type="protein sequence ID" value="CAG9771837.1"/>
    <property type="molecule type" value="Genomic_DNA"/>
</dbReference>
<dbReference type="PROSITE" id="PS00233">
    <property type="entry name" value="CHIT_BIND_RR_1"/>
    <property type="match status" value="1"/>
</dbReference>
<dbReference type="GO" id="GO:0042302">
    <property type="term" value="F:structural constituent of cuticle"/>
    <property type="evidence" value="ECO:0007669"/>
    <property type="project" value="UniProtKB-UniRule"/>
</dbReference>
<name>A0A9N9MW27_9CUCU</name>
<evidence type="ECO:0000313" key="5">
    <source>
        <dbReference type="Proteomes" id="UP001152799"/>
    </source>
</evidence>
<evidence type="ECO:0000256" key="3">
    <source>
        <dbReference type="SAM" id="SignalP"/>
    </source>
</evidence>
<dbReference type="PANTHER" id="PTHR12236">
    <property type="entry name" value="STRUCTURAL CONTITUENT OF CUTICLE"/>
    <property type="match status" value="1"/>
</dbReference>
<gene>
    <name evidence="4" type="ORF">CEUTPL_LOCUS12262</name>
</gene>
<dbReference type="AlphaFoldDB" id="A0A9N9MW27"/>
<dbReference type="PROSITE" id="PS51155">
    <property type="entry name" value="CHIT_BIND_RR_2"/>
    <property type="match status" value="1"/>
</dbReference>
<evidence type="ECO:0000256" key="1">
    <source>
        <dbReference type="ARBA" id="ARBA00022460"/>
    </source>
</evidence>
<proteinExistence type="predicted"/>